<dbReference type="InterPro" id="IPR018201">
    <property type="entry name" value="Ketoacyl_synth_AS"/>
</dbReference>
<dbReference type="eggNOG" id="KOG1394">
    <property type="taxonomic scope" value="Eukaryota"/>
</dbReference>
<keyword evidence="7 16" id="KW-0808">Transferase</keyword>
<dbReference type="GO" id="GO:0006633">
    <property type="term" value="P:fatty acid biosynthetic process"/>
    <property type="evidence" value="ECO:0000318"/>
    <property type="project" value="GO_Central"/>
</dbReference>
<dbReference type="InterPro" id="IPR020841">
    <property type="entry name" value="PKS_Beta-ketoAc_synthase_dom"/>
</dbReference>
<evidence type="ECO:0000256" key="2">
    <source>
        <dbReference type="ARBA" id="ARBA00008467"/>
    </source>
</evidence>
<evidence type="ECO:0000256" key="11">
    <source>
        <dbReference type="ARBA" id="ARBA00037576"/>
    </source>
</evidence>
<dbReference type="EC" id="2.3.1.41" evidence="3"/>
<dbReference type="PROSITE" id="PS50075">
    <property type="entry name" value="CARRIER"/>
    <property type="match status" value="1"/>
</dbReference>
<dbReference type="GO" id="GO:0005886">
    <property type="term" value="C:plasma membrane"/>
    <property type="evidence" value="ECO:0007669"/>
    <property type="project" value="UniProtKB-SubCell"/>
</dbReference>
<evidence type="ECO:0000256" key="8">
    <source>
        <dbReference type="ARBA" id="ARBA00022692"/>
    </source>
</evidence>
<evidence type="ECO:0000256" key="12">
    <source>
        <dbReference type="ARBA" id="ARBA00039445"/>
    </source>
</evidence>
<accession>B9T8J3</accession>
<dbReference type="AlphaFoldDB" id="B9T8J3"/>
<dbReference type="Proteomes" id="UP000008311">
    <property type="component" value="Unassembled WGS sequence"/>
</dbReference>
<dbReference type="Pfam" id="PF02801">
    <property type="entry name" value="Ketoacyl-synt_C"/>
    <property type="match status" value="1"/>
</dbReference>
<gene>
    <name evidence="16" type="ORF">RCOM_0019920</name>
</gene>
<evidence type="ECO:0000259" key="14">
    <source>
        <dbReference type="PROSITE" id="PS50075"/>
    </source>
</evidence>
<evidence type="ECO:0000256" key="4">
    <source>
        <dbReference type="ARBA" id="ARBA00022458"/>
    </source>
</evidence>
<dbReference type="NCBIfam" id="NF005589">
    <property type="entry name" value="PRK07314.1"/>
    <property type="match status" value="1"/>
</dbReference>
<dbReference type="PANTHER" id="PTHR11712:SF352">
    <property type="entry name" value="3-OXOACYL-[ACYL-CARRIER-PROTEIN] SYNTHASE"/>
    <property type="match status" value="1"/>
</dbReference>
<evidence type="ECO:0000256" key="3">
    <source>
        <dbReference type="ARBA" id="ARBA00013191"/>
    </source>
</evidence>
<evidence type="ECO:0000256" key="6">
    <source>
        <dbReference type="ARBA" id="ARBA00022519"/>
    </source>
</evidence>
<feature type="domain" description="Ketosynthase family 3 (KS3)" evidence="15">
    <location>
        <begin position="65"/>
        <end position="472"/>
    </location>
</feature>
<keyword evidence="10" id="KW-0472">Membrane</keyword>
<dbReference type="CDD" id="cd00834">
    <property type="entry name" value="KAS_I_II"/>
    <property type="match status" value="1"/>
</dbReference>
<keyword evidence="8" id="KW-0812">Transmembrane</keyword>
<evidence type="ECO:0000313" key="16">
    <source>
        <dbReference type="EMBL" id="EEF27817.1"/>
    </source>
</evidence>
<evidence type="ECO:0000256" key="9">
    <source>
        <dbReference type="ARBA" id="ARBA00022989"/>
    </source>
</evidence>
<dbReference type="Gene3D" id="1.10.1200.10">
    <property type="entry name" value="ACP-like"/>
    <property type="match status" value="1"/>
</dbReference>
<evidence type="ECO:0000256" key="1">
    <source>
        <dbReference type="ARBA" id="ARBA00004533"/>
    </source>
</evidence>
<dbReference type="EMBL" id="EQ975085">
    <property type="protein sequence ID" value="EEF27817.1"/>
    <property type="molecule type" value="Genomic_DNA"/>
</dbReference>
<dbReference type="SUPFAM" id="SSF53901">
    <property type="entry name" value="Thiolase-like"/>
    <property type="match status" value="2"/>
</dbReference>
<name>B9T8J3_RICCO</name>
<dbReference type="PANTHER" id="PTHR11712">
    <property type="entry name" value="POLYKETIDE SYNTHASE-RELATED"/>
    <property type="match status" value="1"/>
</dbReference>
<keyword evidence="5" id="KW-1003">Cell membrane</keyword>
<evidence type="ECO:0000313" key="17">
    <source>
        <dbReference type="Proteomes" id="UP000008311"/>
    </source>
</evidence>
<dbReference type="Pfam" id="PF00109">
    <property type="entry name" value="ketoacyl-synt"/>
    <property type="match status" value="1"/>
</dbReference>
<keyword evidence="6" id="KW-0997">Cell inner membrane</keyword>
<dbReference type="InterPro" id="IPR014031">
    <property type="entry name" value="Ketoacyl_synth_C"/>
</dbReference>
<evidence type="ECO:0000256" key="5">
    <source>
        <dbReference type="ARBA" id="ARBA00022475"/>
    </source>
</evidence>
<dbReference type="GO" id="GO:0009877">
    <property type="term" value="P:nodulation"/>
    <property type="evidence" value="ECO:0007669"/>
    <property type="project" value="UniProtKB-KW"/>
</dbReference>
<feature type="domain" description="Carrier" evidence="14">
    <location>
        <begin position="2"/>
        <end position="80"/>
    </location>
</feature>
<dbReference type="InterPro" id="IPR036736">
    <property type="entry name" value="ACP-like_sf"/>
</dbReference>
<dbReference type="InterPro" id="IPR016039">
    <property type="entry name" value="Thiolase-like"/>
</dbReference>
<dbReference type="STRING" id="3988.B9T8J3"/>
<keyword evidence="9" id="KW-1133">Transmembrane helix</keyword>
<dbReference type="Pfam" id="PF00550">
    <property type="entry name" value="PP-binding"/>
    <property type="match status" value="1"/>
</dbReference>
<dbReference type="SUPFAM" id="SSF47336">
    <property type="entry name" value="ACP-like"/>
    <property type="match status" value="1"/>
</dbReference>
<keyword evidence="16" id="KW-0012">Acyltransferase</keyword>
<dbReference type="InParanoid" id="B9T8J3"/>
<reference evidence="17" key="1">
    <citation type="journal article" date="2010" name="Nat. Biotechnol.">
        <title>Draft genome sequence of the oilseed species Ricinus communis.</title>
        <authorList>
            <person name="Chan A.P."/>
            <person name="Crabtree J."/>
            <person name="Zhao Q."/>
            <person name="Lorenzi H."/>
            <person name="Orvis J."/>
            <person name="Puiu D."/>
            <person name="Melake-Berhan A."/>
            <person name="Jones K.M."/>
            <person name="Redman J."/>
            <person name="Chen G."/>
            <person name="Cahoon E.B."/>
            <person name="Gedil M."/>
            <person name="Stanke M."/>
            <person name="Haas B.J."/>
            <person name="Wortman J.R."/>
            <person name="Fraser-Liggett C.M."/>
            <person name="Ravel J."/>
            <person name="Rabinowicz P.D."/>
        </authorList>
    </citation>
    <scope>NUCLEOTIDE SEQUENCE [LARGE SCALE GENOMIC DNA]</scope>
    <source>
        <strain evidence="17">cv. Hale</strain>
    </source>
</reference>
<protein>
    <recommendedName>
        <fullName evidence="12">Nodulation protein E</fullName>
        <ecNumber evidence="3">2.3.1.41</ecNumber>
    </recommendedName>
    <alternativeName>
        <fullName evidence="13">Host-specificity of nodulation protein B</fullName>
    </alternativeName>
</protein>
<dbReference type="FunFam" id="3.40.47.10:FF:000018">
    <property type="entry name" value="3-oxoacyl-[acyl-carrier-protein] synthase 2"/>
    <property type="match status" value="1"/>
</dbReference>
<dbReference type="PROSITE" id="PS00606">
    <property type="entry name" value="KS3_1"/>
    <property type="match status" value="1"/>
</dbReference>
<dbReference type="Gene3D" id="3.40.47.10">
    <property type="match status" value="2"/>
</dbReference>
<comment type="subcellular location">
    <subcellularLocation>
        <location evidence="1">Cell inner membrane</location>
    </subcellularLocation>
</comment>
<comment type="function">
    <text evidence="11">Proposed to synthesize NOD factor fatty acyl chain. Involved in the synthesis of a highly unsaturated fatty acid moiety, which forms part of a lipo-oligosaccharide that is responsible for host specificity.</text>
</comment>
<evidence type="ECO:0000256" key="10">
    <source>
        <dbReference type="ARBA" id="ARBA00023136"/>
    </source>
</evidence>
<proteinExistence type="inferred from homology"/>
<organism evidence="16 17">
    <name type="scientific">Ricinus communis</name>
    <name type="common">Castor bean</name>
    <dbReference type="NCBI Taxonomy" id="3988"/>
    <lineage>
        <taxon>Eukaryota</taxon>
        <taxon>Viridiplantae</taxon>
        <taxon>Streptophyta</taxon>
        <taxon>Embryophyta</taxon>
        <taxon>Tracheophyta</taxon>
        <taxon>Spermatophyta</taxon>
        <taxon>Magnoliopsida</taxon>
        <taxon>eudicotyledons</taxon>
        <taxon>Gunneridae</taxon>
        <taxon>Pentapetalae</taxon>
        <taxon>rosids</taxon>
        <taxon>fabids</taxon>
        <taxon>Malpighiales</taxon>
        <taxon>Euphorbiaceae</taxon>
        <taxon>Acalyphoideae</taxon>
        <taxon>Acalypheae</taxon>
        <taxon>Ricinus</taxon>
    </lineage>
</organism>
<dbReference type="InterPro" id="IPR000794">
    <property type="entry name" value="Beta-ketoacyl_synthase"/>
</dbReference>
<dbReference type="SMART" id="SM00825">
    <property type="entry name" value="PKS_KS"/>
    <property type="match status" value="1"/>
</dbReference>
<evidence type="ECO:0000256" key="13">
    <source>
        <dbReference type="ARBA" id="ARBA00041756"/>
    </source>
</evidence>
<keyword evidence="4" id="KW-0536">Nodulation</keyword>
<evidence type="ECO:0000259" key="15">
    <source>
        <dbReference type="PROSITE" id="PS52004"/>
    </source>
</evidence>
<keyword evidence="17" id="KW-1185">Reference proteome</keyword>
<dbReference type="InterPro" id="IPR009081">
    <property type="entry name" value="PP-bd_ACP"/>
</dbReference>
<sequence>MNNTFDVVSTLIANKLEIDAQSITPQSKLTELGLDSLDIFDIIFQAEDKYGIKVPNPRARIMQAPRRVVITGAGIVSPLGNSLQTFQKNVLTGVSGIGRLQADFCDQLETRIAAQCHFEAEQHFSRQELALLDRISQFALYSAEQAVQQSGLDFSRLNPSAVGCFIGTGMGGATATEEGYARLFKDGLNRLKPFTVLMAMNNAAASQIATKYGLAGPNITISTACSSAAVAIGEAAKQIAFGRCEAALAGGSEALLTFGTIKAWEALRTLAKEDTQDASASCKPFSADRSGLVLGEGAAMFVLETYEHATERGAPILAEIAGYGASNDFSHMTQPSVEGQALSMQNALNDASLRADQIGYINAHGTGTQLNDVTETQAIKRVFGHAAMQTPVSSTKSMHGHLMGAAAAVELVATLIALQTHTLPPTKHLAKPDPACDLNYVPNSAQVVAPFEYAMSNSFAFGGTSGVLILRKI</sequence>
<dbReference type="PROSITE" id="PS52004">
    <property type="entry name" value="KS3_2"/>
    <property type="match status" value="1"/>
</dbReference>
<dbReference type="InterPro" id="IPR014030">
    <property type="entry name" value="Ketoacyl_synth_N"/>
</dbReference>
<evidence type="ECO:0000256" key="7">
    <source>
        <dbReference type="ARBA" id="ARBA00022679"/>
    </source>
</evidence>
<dbReference type="GO" id="GO:0004315">
    <property type="term" value="F:3-oxoacyl-[acyl-carrier-protein] synthase activity"/>
    <property type="evidence" value="ECO:0000318"/>
    <property type="project" value="GO_Central"/>
</dbReference>
<comment type="similarity">
    <text evidence="2">Belongs to the thiolase-like superfamily. Beta-ketoacyl-ACP synthases family.</text>
</comment>